<protein>
    <submittedName>
        <fullName evidence="2">Uncharacterized protein</fullName>
    </submittedName>
</protein>
<feature type="chain" id="PRO_5009583180" evidence="1">
    <location>
        <begin position="24"/>
        <end position="244"/>
    </location>
</feature>
<keyword evidence="1" id="KW-0732">Signal</keyword>
<feature type="signal peptide" evidence="1">
    <location>
        <begin position="1"/>
        <end position="23"/>
    </location>
</feature>
<evidence type="ECO:0000313" key="2">
    <source>
        <dbReference type="EMBL" id="OGZ65833.1"/>
    </source>
</evidence>
<evidence type="ECO:0000256" key="1">
    <source>
        <dbReference type="SAM" id="SignalP"/>
    </source>
</evidence>
<evidence type="ECO:0000313" key="3">
    <source>
        <dbReference type="Proteomes" id="UP000179183"/>
    </source>
</evidence>
<accession>A0A1G2HTP5</accession>
<dbReference type="Proteomes" id="UP000179183">
    <property type="component" value="Unassembled WGS sequence"/>
</dbReference>
<comment type="caution">
    <text evidence="2">The sequence shown here is derived from an EMBL/GenBank/DDBJ whole genome shotgun (WGS) entry which is preliminary data.</text>
</comment>
<dbReference type="EMBL" id="MHOQ01000035">
    <property type="protein sequence ID" value="OGZ65833.1"/>
    <property type="molecule type" value="Genomic_DNA"/>
</dbReference>
<sequence>MKKLKYIILPLISLLTLTSGAFAFHSPEHYSFFGEASYVAPGNASNRAVHLVSDSAPGYAGIEYGVESGTTFADITTLSTDYRFEADDSCGGGSPRFQIEVASPDNTDVGNIFVYMGPPPNYTNCPSGVWLNTTDLLEGANLVDTSQLDAGNFYDPYAAALTKYGSYTVTGITLVADASWAFGDGEQALDIDNTLINTTLFTYEIPVPTNKDQCKNEGWMTMGHSDGTQFKNQGDCVSFVASGK</sequence>
<reference evidence="2 3" key="1">
    <citation type="journal article" date="2016" name="Nat. Commun.">
        <title>Thousands of microbial genomes shed light on interconnected biogeochemical processes in an aquifer system.</title>
        <authorList>
            <person name="Anantharaman K."/>
            <person name="Brown C.T."/>
            <person name="Hug L.A."/>
            <person name="Sharon I."/>
            <person name="Castelle C.J."/>
            <person name="Probst A.J."/>
            <person name="Thomas B.C."/>
            <person name="Singh A."/>
            <person name="Wilkins M.J."/>
            <person name="Karaoz U."/>
            <person name="Brodie E.L."/>
            <person name="Williams K.H."/>
            <person name="Hubbard S.S."/>
            <person name="Banfield J.F."/>
        </authorList>
    </citation>
    <scope>NUCLEOTIDE SEQUENCE [LARGE SCALE GENOMIC DNA]</scope>
</reference>
<dbReference type="AlphaFoldDB" id="A0A1G2HTP5"/>
<organism evidence="2 3">
    <name type="scientific">Candidatus Staskawiczbacteria bacterium RIFCSPHIGHO2_02_FULL_33_16</name>
    <dbReference type="NCBI Taxonomy" id="1802204"/>
    <lineage>
        <taxon>Bacteria</taxon>
        <taxon>Candidatus Staskawicziibacteriota</taxon>
    </lineage>
</organism>
<gene>
    <name evidence="2" type="ORF">A3D34_03225</name>
</gene>
<name>A0A1G2HTP5_9BACT</name>
<proteinExistence type="predicted"/>